<reference evidence="1" key="1">
    <citation type="submission" date="2023-07" db="EMBL/GenBank/DDBJ databases">
        <authorList>
            <person name="Pelsma A.J. K."/>
        </authorList>
    </citation>
    <scope>NUCLEOTIDE SEQUENCE</scope>
</reference>
<dbReference type="AlphaFoldDB" id="A0AA48LY58"/>
<dbReference type="EMBL" id="OY288114">
    <property type="protein sequence ID" value="CAJ0860212.1"/>
    <property type="molecule type" value="Genomic_DNA"/>
</dbReference>
<organism evidence="1">
    <name type="scientific">freshwater sediment metagenome</name>
    <dbReference type="NCBI Taxonomy" id="556182"/>
    <lineage>
        <taxon>unclassified sequences</taxon>
        <taxon>metagenomes</taxon>
        <taxon>ecological metagenomes</taxon>
    </lineage>
</organism>
<sequence length="34" mass="3708">MPAGGVYAPRRSFELVIHSPDGDIVLGFYQTRSA</sequence>
<accession>A0AA48LY58</accession>
<name>A0AA48LY58_9ZZZZ</name>
<gene>
    <name evidence="1" type="ORF">AMST5_01281</name>
</gene>
<proteinExistence type="predicted"/>
<evidence type="ECO:0000313" key="1">
    <source>
        <dbReference type="EMBL" id="CAJ0860212.1"/>
    </source>
</evidence>
<protein>
    <submittedName>
        <fullName evidence="1">Uncharacterized protein</fullName>
    </submittedName>
</protein>